<name>A0A917DIB6_9HYPH</name>
<dbReference type="Pfam" id="PF01914">
    <property type="entry name" value="MarC"/>
    <property type="match status" value="1"/>
</dbReference>
<dbReference type="AlphaFoldDB" id="A0A917DIB6"/>
<evidence type="ECO:0000256" key="6">
    <source>
        <dbReference type="ARBA" id="ARBA00023136"/>
    </source>
</evidence>
<comment type="subcellular location">
    <subcellularLocation>
        <location evidence="1 7">Cell membrane</location>
        <topology evidence="1 7">Multi-pass membrane protein</topology>
    </subcellularLocation>
</comment>
<evidence type="ECO:0000313" key="8">
    <source>
        <dbReference type="EMBL" id="GGD39579.1"/>
    </source>
</evidence>
<dbReference type="PANTHER" id="PTHR33508">
    <property type="entry name" value="UPF0056 MEMBRANE PROTEIN YHCE"/>
    <property type="match status" value="1"/>
</dbReference>
<evidence type="ECO:0000256" key="5">
    <source>
        <dbReference type="ARBA" id="ARBA00022989"/>
    </source>
</evidence>
<gene>
    <name evidence="8" type="ORF">GCM10011335_47840</name>
</gene>
<reference evidence="8" key="2">
    <citation type="submission" date="2020-09" db="EMBL/GenBank/DDBJ databases">
        <authorList>
            <person name="Sun Q."/>
            <person name="Zhou Y."/>
        </authorList>
    </citation>
    <scope>NUCLEOTIDE SEQUENCE</scope>
    <source>
        <strain evidence="8">CGMCC 1.15493</strain>
    </source>
</reference>
<keyword evidence="3" id="KW-1003">Cell membrane</keyword>
<comment type="caution">
    <text evidence="8">The sequence shown here is derived from an EMBL/GenBank/DDBJ whole genome shotgun (WGS) entry which is preliminary data.</text>
</comment>
<evidence type="ECO:0000313" key="9">
    <source>
        <dbReference type="Proteomes" id="UP000613160"/>
    </source>
</evidence>
<protein>
    <recommendedName>
        <fullName evidence="7">UPF0056 membrane protein</fullName>
    </recommendedName>
</protein>
<dbReference type="InterPro" id="IPR002771">
    <property type="entry name" value="Multi_antbiot-R_MarC"/>
</dbReference>
<comment type="caution">
    <text evidence="7">Lacks conserved residue(s) required for the propagation of feature annotation.</text>
</comment>
<evidence type="ECO:0000256" key="2">
    <source>
        <dbReference type="ARBA" id="ARBA00009784"/>
    </source>
</evidence>
<organism evidence="8 9">
    <name type="scientific">Aureimonas glaciei</name>
    <dbReference type="NCBI Taxonomy" id="1776957"/>
    <lineage>
        <taxon>Bacteria</taxon>
        <taxon>Pseudomonadati</taxon>
        <taxon>Pseudomonadota</taxon>
        <taxon>Alphaproteobacteria</taxon>
        <taxon>Hyphomicrobiales</taxon>
        <taxon>Aurantimonadaceae</taxon>
        <taxon>Aureimonas</taxon>
    </lineage>
</organism>
<dbReference type="GO" id="GO:0005886">
    <property type="term" value="C:plasma membrane"/>
    <property type="evidence" value="ECO:0007669"/>
    <property type="project" value="UniProtKB-SubCell"/>
</dbReference>
<evidence type="ECO:0000256" key="4">
    <source>
        <dbReference type="ARBA" id="ARBA00022692"/>
    </source>
</evidence>
<comment type="similarity">
    <text evidence="2 7">Belongs to the UPF0056 (MarC) family.</text>
</comment>
<dbReference type="EMBL" id="BMJJ01000015">
    <property type="protein sequence ID" value="GGD39579.1"/>
    <property type="molecule type" value="Genomic_DNA"/>
</dbReference>
<accession>A0A917DIB6</accession>
<evidence type="ECO:0000256" key="3">
    <source>
        <dbReference type="ARBA" id="ARBA00022475"/>
    </source>
</evidence>
<reference evidence="8" key="1">
    <citation type="journal article" date="2014" name="Int. J. Syst. Evol. Microbiol.">
        <title>Complete genome sequence of Corynebacterium casei LMG S-19264T (=DSM 44701T), isolated from a smear-ripened cheese.</title>
        <authorList>
            <consortium name="US DOE Joint Genome Institute (JGI-PGF)"/>
            <person name="Walter F."/>
            <person name="Albersmeier A."/>
            <person name="Kalinowski J."/>
            <person name="Ruckert C."/>
        </authorList>
    </citation>
    <scope>NUCLEOTIDE SEQUENCE</scope>
    <source>
        <strain evidence="8">CGMCC 1.15493</strain>
    </source>
</reference>
<sequence length="88" mass="9017">MTGQAGLVLVIFAALGINLGILALAHRVDRFLGRTGRAIISRLLGVLLAALAVQFVADGVAQLTRTTHAPAVSSSAPDTGALQTDRPT</sequence>
<keyword evidence="6 7" id="KW-0472">Membrane</keyword>
<dbReference type="PANTHER" id="PTHR33508:SF1">
    <property type="entry name" value="UPF0056 MEMBRANE PROTEIN YHCE"/>
    <property type="match status" value="1"/>
</dbReference>
<keyword evidence="4 7" id="KW-0812">Transmembrane</keyword>
<dbReference type="Proteomes" id="UP000613160">
    <property type="component" value="Unassembled WGS sequence"/>
</dbReference>
<keyword evidence="9" id="KW-1185">Reference proteome</keyword>
<evidence type="ECO:0000256" key="1">
    <source>
        <dbReference type="ARBA" id="ARBA00004651"/>
    </source>
</evidence>
<feature type="transmembrane region" description="Helical" evidence="7">
    <location>
        <begin position="6"/>
        <end position="26"/>
    </location>
</feature>
<keyword evidence="5 7" id="KW-1133">Transmembrane helix</keyword>
<feature type="transmembrane region" description="Helical" evidence="7">
    <location>
        <begin position="38"/>
        <end position="57"/>
    </location>
</feature>
<proteinExistence type="inferred from homology"/>
<evidence type="ECO:0000256" key="7">
    <source>
        <dbReference type="RuleBase" id="RU362048"/>
    </source>
</evidence>